<accession>A0ABS4QD14</accession>
<feature type="transmembrane region" description="Helical" evidence="1">
    <location>
        <begin position="21"/>
        <end position="43"/>
    </location>
</feature>
<keyword evidence="1" id="KW-1133">Transmembrane helix</keyword>
<dbReference type="EMBL" id="JAGGMR010000001">
    <property type="protein sequence ID" value="MBP2189576.1"/>
    <property type="molecule type" value="Genomic_DNA"/>
</dbReference>
<evidence type="ECO:0000313" key="3">
    <source>
        <dbReference type="Proteomes" id="UP001519325"/>
    </source>
</evidence>
<organism evidence="2 3">
    <name type="scientific">Nocardia goodfellowii</name>
    <dbReference type="NCBI Taxonomy" id="882446"/>
    <lineage>
        <taxon>Bacteria</taxon>
        <taxon>Bacillati</taxon>
        <taxon>Actinomycetota</taxon>
        <taxon>Actinomycetes</taxon>
        <taxon>Mycobacteriales</taxon>
        <taxon>Nocardiaceae</taxon>
        <taxon>Nocardia</taxon>
    </lineage>
</organism>
<dbReference type="RefSeq" id="WP_209888453.1">
    <property type="nucleotide sequence ID" value="NZ_JAGGMR010000001.1"/>
</dbReference>
<keyword evidence="1" id="KW-0472">Membrane</keyword>
<proteinExistence type="predicted"/>
<evidence type="ECO:0000256" key="1">
    <source>
        <dbReference type="SAM" id="Phobius"/>
    </source>
</evidence>
<keyword evidence="3" id="KW-1185">Reference proteome</keyword>
<feature type="transmembrane region" description="Helical" evidence="1">
    <location>
        <begin position="55"/>
        <end position="77"/>
    </location>
</feature>
<keyword evidence="1" id="KW-0812">Transmembrane</keyword>
<reference evidence="2 3" key="1">
    <citation type="submission" date="2021-03" db="EMBL/GenBank/DDBJ databases">
        <title>Sequencing the genomes of 1000 actinobacteria strains.</title>
        <authorList>
            <person name="Klenk H.-P."/>
        </authorList>
    </citation>
    <scope>NUCLEOTIDE SEQUENCE [LARGE SCALE GENOMIC DNA]</scope>
    <source>
        <strain evidence="2 3">DSM 45516</strain>
    </source>
</reference>
<gene>
    <name evidence="2" type="ORF">BJ987_002477</name>
</gene>
<dbReference type="Proteomes" id="UP001519325">
    <property type="component" value="Unassembled WGS sequence"/>
</dbReference>
<comment type="caution">
    <text evidence="2">The sequence shown here is derived from an EMBL/GenBank/DDBJ whole genome shotgun (WGS) entry which is preliminary data.</text>
</comment>
<sequence length="80" mass="8194">MVQKKTGSTADTDHSHTERAVILLSLGLATTAALIAGLIAGIVAVASDLSLAQSFLTGGGSFVSTMLIGMGIIRLILLRR</sequence>
<protein>
    <submittedName>
        <fullName evidence="2">Membrane protein</fullName>
    </submittedName>
</protein>
<evidence type="ECO:0000313" key="2">
    <source>
        <dbReference type="EMBL" id="MBP2189576.1"/>
    </source>
</evidence>
<name>A0ABS4QD14_9NOCA</name>